<dbReference type="InterPro" id="IPR035986">
    <property type="entry name" value="PKD_dom_sf"/>
</dbReference>
<dbReference type="EMBL" id="LBXD01000004">
    <property type="protein sequence ID" value="KKR23925.1"/>
    <property type="molecule type" value="Genomic_DNA"/>
</dbReference>
<sequence length="390" mass="41313">DTSPINFSASTIIRWVATNVSSCTVATYGWTSSPQDTGALYSDRTYTVNCPGSYYSTATDSVTVAVYPELTCSPANQTVYPDQNANFTTSGGNGNYSWTGGDTPASQMYSDLTTFATAYSTSGSKTVTVNSNDVNKTCDVDVLNRPVSCNNPASCSGPTVTLPNNGGGAGGAGGVTGASNDYCGTPSVDVNWGYYDYGVPPSPQSAYQVQIAKKIAGVYDWTYRDTGKVSVASLQKTYTISMADGDASSVILDFGGTYVARVRVWNGADSVSNWSVASSDFTTAPHPYPQVNLTSNKSKPAKNTIVTFSATGTDIFSNPKIGTETITFGDGAQSSQAFYTGTFAHTYTTEGTMDVTFRVVDNQGYACILTKNQMISVQKEIPEWIEVAPR</sequence>
<proteinExistence type="predicted"/>
<evidence type="ECO:0000313" key="2">
    <source>
        <dbReference type="Proteomes" id="UP000034764"/>
    </source>
</evidence>
<organism evidence="1 2">
    <name type="scientific">Candidatus Yanofskybacteria bacterium GW2011_GWD2_39_48</name>
    <dbReference type="NCBI Taxonomy" id="1619031"/>
    <lineage>
        <taxon>Bacteria</taxon>
        <taxon>Candidatus Yanofskyibacteriota</taxon>
    </lineage>
</organism>
<dbReference type="Proteomes" id="UP000034764">
    <property type="component" value="Unassembled WGS sequence"/>
</dbReference>
<accession>A0A0G0RN06</accession>
<gene>
    <name evidence="1" type="ORF">UT53_C0004G0023</name>
</gene>
<evidence type="ECO:0008006" key="3">
    <source>
        <dbReference type="Google" id="ProtNLM"/>
    </source>
</evidence>
<reference evidence="1 2" key="1">
    <citation type="journal article" date="2015" name="Nature">
        <title>rRNA introns, odd ribosomes, and small enigmatic genomes across a large radiation of phyla.</title>
        <authorList>
            <person name="Brown C.T."/>
            <person name="Hug L.A."/>
            <person name="Thomas B.C."/>
            <person name="Sharon I."/>
            <person name="Castelle C.J."/>
            <person name="Singh A."/>
            <person name="Wilkins M.J."/>
            <person name="Williams K.H."/>
            <person name="Banfield J.F."/>
        </authorList>
    </citation>
    <scope>NUCLEOTIDE SEQUENCE [LARGE SCALE GENOMIC DNA]</scope>
</reference>
<dbReference type="AlphaFoldDB" id="A0A0G0RN06"/>
<name>A0A0G0RN06_9BACT</name>
<comment type="caution">
    <text evidence="1">The sequence shown here is derived from an EMBL/GenBank/DDBJ whole genome shotgun (WGS) entry which is preliminary data.</text>
</comment>
<feature type="non-terminal residue" evidence="1">
    <location>
        <position position="1"/>
    </location>
</feature>
<dbReference type="SUPFAM" id="SSF49299">
    <property type="entry name" value="PKD domain"/>
    <property type="match status" value="1"/>
</dbReference>
<protein>
    <recommendedName>
        <fullName evidence="3">PKD domain-containing protein</fullName>
    </recommendedName>
</protein>
<evidence type="ECO:0000313" key="1">
    <source>
        <dbReference type="EMBL" id="KKR23925.1"/>
    </source>
</evidence>
<dbReference type="Gene3D" id="2.60.40.10">
    <property type="entry name" value="Immunoglobulins"/>
    <property type="match status" value="2"/>
</dbReference>
<dbReference type="InterPro" id="IPR013783">
    <property type="entry name" value="Ig-like_fold"/>
</dbReference>